<organism evidence="1 2">
    <name type="scientific">Cichorium intybus</name>
    <name type="common">Chicory</name>
    <dbReference type="NCBI Taxonomy" id="13427"/>
    <lineage>
        <taxon>Eukaryota</taxon>
        <taxon>Viridiplantae</taxon>
        <taxon>Streptophyta</taxon>
        <taxon>Embryophyta</taxon>
        <taxon>Tracheophyta</taxon>
        <taxon>Spermatophyta</taxon>
        <taxon>Magnoliopsida</taxon>
        <taxon>eudicotyledons</taxon>
        <taxon>Gunneridae</taxon>
        <taxon>Pentapetalae</taxon>
        <taxon>asterids</taxon>
        <taxon>campanulids</taxon>
        <taxon>Asterales</taxon>
        <taxon>Asteraceae</taxon>
        <taxon>Cichorioideae</taxon>
        <taxon>Cichorieae</taxon>
        <taxon>Cichoriinae</taxon>
        <taxon>Cichorium</taxon>
    </lineage>
</organism>
<accession>A0ACB9GEX9</accession>
<name>A0ACB9GEX9_CICIN</name>
<evidence type="ECO:0000313" key="1">
    <source>
        <dbReference type="EMBL" id="KAI3782032.1"/>
    </source>
</evidence>
<proteinExistence type="predicted"/>
<reference evidence="2" key="1">
    <citation type="journal article" date="2022" name="Mol. Ecol. Resour.">
        <title>The genomes of chicory, endive, great burdock and yacon provide insights into Asteraceae palaeo-polyploidization history and plant inulin production.</title>
        <authorList>
            <person name="Fan W."/>
            <person name="Wang S."/>
            <person name="Wang H."/>
            <person name="Wang A."/>
            <person name="Jiang F."/>
            <person name="Liu H."/>
            <person name="Zhao H."/>
            <person name="Xu D."/>
            <person name="Zhang Y."/>
        </authorList>
    </citation>
    <scope>NUCLEOTIDE SEQUENCE [LARGE SCALE GENOMIC DNA]</scope>
    <source>
        <strain evidence="2">cv. Punajuju</strain>
    </source>
</reference>
<comment type="caution">
    <text evidence="1">The sequence shown here is derived from an EMBL/GenBank/DDBJ whole genome shotgun (WGS) entry which is preliminary data.</text>
</comment>
<dbReference type="EMBL" id="CM042010">
    <property type="protein sequence ID" value="KAI3782032.1"/>
    <property type="molecule type" value="Genomic_DNA"/>
</dbReference>
<protein>
    <submittedName>
        <fullName evidence="1">Uncharacterized protein</fullName>
    </submittedName>
</protein>
<keyword evidence="2" id="KW-1185">Reference proteome</keyword>
<dbReference type="Proteomes" id="UP001055811">
    <property type="component" value="Linkage Group LG02"/>
</dbReference>
<gene>
    <name evidence="1" type="ORF">L2E82_12064</name>
</gene>
<sequence>MAREKTLVTVCLSRRSLIPLSYTTPHLDRFISVLCSYTEKTSEELQSIEIIRHLEPKTYRLLSTSKGKTVQTNSSNTKNEYNQMRTHQNQYHFQPFYEQTETRTIEEARIGIESKKTTSKTSACEHKHRHQKKSPNQVKNHLNEP</sequence>
<reference evidence="1 2" key="2">
    <citation type="journal article" date="2022" name="Mol. Ecol. Resour.">
        <title>The genomes of chicory, endive, great burdock and yacon provide insights into Asteraceae paleo-polyploidization history and plant inulin production.</title>
        <authorList>
            <person name="Fan W."/>
            <person name="Wang S."/>
            <person name="Wang H."/>
            <person name="Wang A."/>
            <person name="Jiang F."/>
            <person name="Liu H."/>
            <person name="Zhao H."/>
            <person name="Xu D."/>
            <person name="Zhang Y."/>
        </authorList>
    </citation>
    <scope>NUCLEOTIDE SEQUENCE [LARGE SCALE GENOMIC DNA]</scope>
    <source>
        <strain evidence="2">cv. Punajuju</strain>
        <tissue evidence="1">Leaves</tissue>
    </source>
</reference>
<evidence type="ECO:0000313" key="2">
    <source>
        <dbReference type="Proteomes" id="UP001055811"/>
    </source>
</evidence>